<accession>A0A9N8Z3G0</accession>
<organism evidence="1 2">
    <name type="scientific">Ambispora gerdemannii</name>
    <dbReference type="NCBI Taxonomy" id="144530"/>
    <lineage>
        <taxon>Eukaryota</taxon>
        <taxon>Fungi</taxon>
        <taxon>Fungi incertae sedis</taxon>
        <taxon>Mucoromycota</taxon>
        <taxon>Glomeromycotina</taxon>
        <taxon>Glomeromycetes</taxon>
        <taxon>Archaeosporales</taxon>
        <taxon>Ambisporaceae</taxon>
        <taxon>Ambispora</taxon>
    </lineage>
</organism>
<sequence length="304" mass="34720">MELNSDTVFGISSFCRNSSSVLFYKQKACYFVEDCVGASNATKPSTPGFVKTCCRCHCSRPIEDFIRVRGTVIREFNSCNRCSIQRKSYSHNNLTTRKRRRIDGQKDKSEQVDHVNELEIITPTKVSTTNNIDVIICQSDQIEMIVHSNFEEARQTNKPIQLGFHITLEPDFIQKIFPNSPIINKDELRQLAEIFAQIVSNGTTYRWEIRDIYISSLHIGRGSIWLGCCQSDLRSWKPPANKIQPTPQRMMNEQLSNVLQLDPASIINQDLIEQSFVEHSLSEDLLMSDQVVAVLDERVLGESI</sequence>
<dbReference type="OrthoDB" id="2431195at2759"/>
<dbReference type="Proteomes" id="UP000789831">
    <property type="component" value="Unassembled WGS sequence"/>
</dbReference>
<name>A0A9N8Z3G0_9GLOM</name>
<protein>
    <submittedName>
        <fullName evidence="1">7019_t:CDS:1</fullName>
    </submittedName>
</protein>
<evidence type="ECO:0000313" key="1">
    <source>
        <dbReference type="EMBL" id="CAG8473853.1"/>
    </source>
</evidence>
<keyword evidence="2" id="KW-1185">Reference proteome</keyword>
<gene>
    <name evidence="1" type="ORF">AGERDE_LOCUS2873</name>
</gene>
<reference evidence="1" key="1">
    <citation type="submission" date="2021-06" db="EMBL/GenBank/DDBJ databases">
        <authorList>
            <person name="Kallberg Y."/>
            <person name="Tangrot J."/>
            <person name="Rosling A."/>
        </authorList>
    </citation>
    <scope>NUCLEOTIDE SEQUENCE</scope>
    <source>
        <strain evidence="1">MT106</strain>
    </source>
</reference>
<evidence type="ECO:0000313" key="2">
    <source>
        <dbReference type="Proteomes" id="UP000789831"/>
    </source>
</evidence>
<dbReference type="EMBL" id="CAJVPL010000253">
    <property type="protein sequence ID" value="CAG8473853.1"/>
    <property type="molecule type" value="Genomic_DNA"/>
</dbReference>
<proteinExistence type="predicted"/>
<comment type="caution">
    <text evidence="1">The sequence shown here is derived from an EMBL/GenBank/DDBJ whole genome shotgun (WGS) entry which is preliminary data.</text>
</comment>
<dbReference type="AlphaFoldDB" id="A0A9N8Z3G0"/>